<dbReference type="AlphaFoldDB" id="A0A6B0TR38"/>
<sequence length="68" mass="8032">MGLRHVLTPSLVSPIVLGTPKRWAKWEFGDGVYGVEKWNCYRWKISIERPNSSSGKRDSSRYRHHDFR</sequence>
<name>A0A6B0TR38_IXORI</name>
<proteinExistence type="predicted"/>
<accession>A0A6B0TR38</accession>
<feature type="region of interest" description="Disordered" evidence="1">
    <location>
        <begin position="49"/>
        <end position="68"/>
    </location>
</feature>
<reference evidence="2" key="1">
    <citation type="submission" date="2019-12" db="EMBL/GenBank/DDBJ databases">
        <title>An insight into the sialome of adult female Ixodes ricinus ticks feeding for 6 days.</title>
        <authorList>
            <person name="Perner J."/>
            <person name="Ribeiro J.M.C."/>
        </authorList>
    </citation>
    <scope>NUCLEOTIDE SEQUENCE</scope>
    <source>
        <strain evidence="2">Semi-engorged</strain>
        <tissue evidence="2">Salivary glands</tissue>
    </source>
</reference>
<dbReference type="EMBL" id="GIFC01000289">
    <property type="protein sequence ID" value="MXU82372.1"/>
    <property type="molecule type" value="Transcribed_RNA"/>
</dbReference>
<organism evidence="2">
    <name type="scientific">Ixodes ricinus</name>
    <name type="common">Common tick</name>
    <name type="synonym">Acarus ricinus</name>
    <dbReference type="NCBI Taxonomy" id="34613"/>
    <lineage>
        <taxon>Eukaryota</taxon>
        <taxon>Metazoa</taxon>
        <taxon>Ecdysozoa</taxon>
        <taxon>Arthropoda</taxon>
        <taxon>Chelicerata</taxon>
        <taxon>Arachnida</taxon>
        <taxon>Acari</taxon>
        <taxon>Parasitiformes</taxon>
        <taxon>Ixodida</taxon>
        <taxon>Ixodoidea</taxon>
        <taxon>Ixodidae</taxon>
        <taxon>Ixodinae</taxon>
        <taxon>Ixodes</taxon>
    </lineage>
</organism>
<evidence type="ECO:0000256" key="1">
    <source>
        <dbReference type="SAM" id="MobiDB-lite"/>
    </source>
</evidence>
<protein>
    <submittedName>
        <fullName evidence="2">Uncharacterized protein</fullName>
    </submittedName>
</protein>
<evidence type="ECO:0000313" key="2">
    <source>
        <dbReference type="EMBL" id="MXU82372.1"/>
    </source>
</evidence>